<comment type="caution">
    <text evidence="8">The sequence shown here is derived from an EMBL/GenBank/DDBJ whole genome shotgun (WGS) entry which is preliminary data.</text>
</comment>
<evidence type="ECO:0000256" key="5">
    <source>
        <dbReference type="ARBA" id="ARBA00022691"/>
    </source>
</evidence>
<dbReference type="EC" id="2.1.1.198" evidence="6"/>
<dbReference type="NCBIfam" id="TIGR00096">
    <property type="entry name" value="16S rRNA (cytidine(1402)-2'-O)-methyltransferase"/>
    <property type="match status" value="1"/>
</dbReference>
<dbReference type="PANTHER" id="PTHR46111:SF1">
    <property type="entry name" value="RIBOSOMAL RNA SMALL SUBUNIT METHYLTRANSFERASE I"/>
    <property type="match status" value="1"/>
</dbReference>
<dbReference type="PIRSF" id="PIRSF005917">
    <property type="entry name" value="MTase_YraL"/>
    <property type="match status" value="1"/>
</dbReference>
<gene>
    <name evidence="6 8" type="primary">rsmI</name>
    <name evidence="8" type="ORF">H9784_07380</name>
</gene>
<dbReference type="InterPro" id="IPR035996">
    <property type="entry name" value="4pyrrol_Methylase_sf"/>
</dbReference>
<evidence type="ECO:0000313" key="9">
    <source>
        <dbReference type="Proteomes" id="UP000823821"/>
    </source>
</evidence>
<comment type="subcellular location">
    <subcellularLocation>
        <location evidence="6">Cytoplasm</location>
    </subcellularLocation>
</comment>
<evidence type="ECO:0000313" key="8">
    <source>
        <dbReference type="EMBL" id="HJA79370.1"/>
    </source>
</evidence>
<evidence type="ECO:0000256" key="2">
    <source>
        <dbReference type="ARBA" id="ARBA00022552"/>
    </source>
</evidence>
<dbReference type="Proteomes" id="UP000823821">
    <property type="component" value="Unassembled WGS sequence"/>
</dbReference>
<keyword evidence="3 6" id="KW-0489">Methyltransferase</keyword>
<dbReference type="EMBL" id="DWZD01000041">
    <property type="protein sequence ID" value="HJA79370.1"/>
    <property type="molecule type" value="Genomic_DNA"/>
</dbReference>
<keyword evidence="5 6" id="KW-0949">S-adenosyl-L-methionine</keyword>
<comment type="catalytic activity">
    <reaction evidence="6">
        <text>cytidine(1402) in 16S rRNA + S-adenosyl-L-methionine = 2'-O-methylcytidine(1402) in 16S rRNA + S-adenosyl-L-homocysteine + H(+)</text>
        <dbReference type="Rhea" id="RHEA:42924"/>
        <dbReference type="Rhea" id="RHEA-COMP:10285"/>
        <dbReference type="Rhea" id="RHEA-COMP:10286"/>
        <dbReference type="ChEBI" id="CHEBI:15378"/>
        <dbReference type="ChEBI" id="CHEBI:57856"/>
        <dbReference type="ChEBI" id="CHEBI:59789"/>
        <dbReference type="ChEBI" id="CHEBI:74495"/>
        <dbReference type="ChEBI" id="CHEBI:82748"/>
        <dbReference type="EC" id="2.1.1.198"/>
    </reaction>
</comment>
<dbReference type="Gene3D" id="3.30.950.10">
    <property type="entry name" value="Methyltransferase, Cobalt-precorrin-4 Transmethylase, Domain 2"/>
    <property type="match status" value="1"/>
</dbReference>
<name>A0A9D2HM00_9BACT</name>
<dbReference type="Pfam" id="PF00590">
    <property type="entry name" value="TP_methylase"/>
    <property type="match status" value="1"/>
</dbReference>
<evidence type="ECO:0000259" key="7">
    <source>
        <dbReference type="Pfam" id="PF00590"/>
    </source>
</evidence>
<keyword evidence="2 6" id="KW-0698">rRNA processing</keyword>
<proteinExistence type="inferred from homology"/>
<comment type="similarity">
    <text evidence="6">Belongs to the methyltransferase superfamily. RsmI family.</text>
</comment>
<dbReference type="InterPro" id="IPR014777">
    <property type="entry name" value="4pyrrole_Mease_sub1"/>
</dbReference>
<protein>
    <recommendedName>
        <fullName evidence="6">Ribosomal RNA small subunit methyltransferase I</fullName>
        <ecNumber evidence="6">2.1.1.198</ecNumber>
    </recommendedName>
    <alternativeName>
        <fullName evidence="6">16S rRNA 2'-O-ribose C1402 methyltransferase</fullName>
    </alternativeName>
    <alternativeName>
        <fullName evidence="6">rRNA (cytidine-2'-O-)-methyltransferase RsmI</fullName>
    </alternativeName>
</protein>
<evidence type="ECO:0000256" key="6">
    <source>
        <dbReference type="HAMAP-Rule" id="MF_01877"/>
    </source>
</evidence>
<dbReference type="AlphaFoldDB" id="A0A9D2HM00"/>
<sequence>MPLTSTTPGRLWIVATPLGNPGDFSPRAREIVQRADAVLCEDTRRTGLLFSQCGLHARRLVSFHDRNEQEKQEEALRRLREGQELALVSDAGTPLVADPGYRLVRACRAEGIPVSPVPGPSAPVAALSAAGLPPLPYTFLGFLPRDDGGRRQTLAAFARTPGSLVFFERKDRLTASLAVAAELLGPREAAICRELTKTHEEFILFRLENHAALAPDLLGEVTVILGPPESPARASEAEARACLRRLAAEGGASVRPKALARQAQERLTGWSVKELYDLLTHTAEQDA</sequence>
<dbReference type="InterPro" id="IPR008189">
    <property type="entry name" value="rRNA_ssu_MeTfrase_I"/>
</dbReference>
<dbReference type="HAMAP" id="MF_01877">
    <property type="entry name" value="16SrRNA_methyltr_I"/>
    <property type="match status" value="1"/>
</dbReference>
<comment type="function">
    <text evidence="6">Catalyzes the 2'-O-methylation of the ribose of cytidine 1402 (C1402) in 16S rRNA.</text>
</comment>
<accession>A0A9D2HM00</accession>
<dbReference type="GO" id="GO:0070677">
    <property type="term" value="F:rRNA (cytosine-2'-O-)-methyltransferase activity"/>
    <property type="evidence" value="ECO:0007669"/>
    <property type="project" value="UniProtKB-UniRule"/>
</dbReference>
<keyword evidence="4 6" id="KW-0808">Transferase</keyword>
<dbReference type="Gene3D" id="3.40.1010.10">
    <property type="entry name" value="Cobalt-precorrin-4 Transmethylase, Domain 1"/>
    <property type="match status" value="1"/>
</dbReference>
<reference evidence="8" key="2">
    <citation type="submission" date="2021-04" db="EMBL/GenBank/DDBJ databases">
        <authorList>
            <person name="Gilroy R."/>
        </authorList>
    </citation>
    <scope>NUCLEOTIDE SEQUENCE</scope>
    <source>
        <strain evidence="8">5032</strain>
    </source>
</reference>
<evidence type="ECO:0000256" key="1">
    <source>
        <dbReference type="ARBA" id="ARBA00022490"/>
    </source>
</evidence>
<reference evidence="8" key="1">
    <citation type="journal article" date="2021" name="PeerJ">
        <title>Extensive microbial diversity within the chicken gut microbiome revealed by metagenomics and culture.</title>
        <authorList>
            <person name="Gilroy R."/>
            <person name="Ravi A."/>
            <person name="Getino M."/>
            <person name="Pursley I."/>
            <person name="Horton D.L."/>
            <person name="Alikhan N.F."/>
            <person name="Baker D."/>
            <person name="Gharbi K."/>
            <person name="Hall N."/>
            <person name="Watson M."/>
            <person name="Adriaenssens E.M."/>
            <person name="Foster-Nyarko E."/>
            <person name="Jarju S."/>
            <person name="Secka A."/>
            <person name="Antonio M."/>
            <person name="Oren A."/>
            <person name="Chaudhuri R.R."/>
            <person name="La Ragione R."/>
            <person name="Hildebrand F."/>
            <person name="Pallen M.J."/>
        </authorList>
    </citation>
    <scope>NUCLEOTIDE SEQUENCE</scope>
    <source>
        <strain evidence="8">5032</strain>
    </source>
</reference>
<dbReference type="CDD" id="cd11648">
    <property type="entry name" value="RsmI"/>
    <property type="match status" value="1"/>
</dbReference>
<evidence type="ECO:0000256" key="4">
    <source>
        <dbReference type="ARBA" id="ARBA00022679"/>
    </source>
</evidence>
<feature type="domain" description="Tetrapyrrole methylase" evidence="7">
    <location>
        <begin position="10"/>
        <end position="208"/>
    </location>
</feature>
<dbReference type="InterPro" id="IPR014776">
    <property type="entry name" value="4pyrrole_Mease_sub2"/>
</dbReference>
<keyword evidence="1 6" id="KW-0963">Cytoplasm</keyword>
<organism evidence="8 9">
    <name type="scientific">Candidatus Desulfovibrio intestinavium</name>
    <dbReference type="NCBI Taxonomy" id="2838534"/>
    <lineage>
        <taxon>Bacteria</taxon>
        <taxon>Pseudomonadati</taxon>
        <taxon>Thermodesulfobacteriota</taxon>
        <taxon>Desulfovibrionia</taxon>
        <taxon>Desulfovibrionales</taxon>
        <taxon>Desulfovibrionaceae</taxon>
        <taxon>Desulfovibrio</taxon>
    </lineage>
</organism>
<dbReference type="GO" id="GO:0005737">
    <property type="term" value="C:cytoplasm"/>
    <property type="evidence" value="ECO:0007669"/>
    <property type="project" value="UniProtKB-SubCell"/>
</dbReference>
<dbReference type="PANTHER" id="PTHR46111">
    <property type="entry name" value="RIBOSOMAL RNA SMALL SUBUNIT METHYLTRANSFERASE I"/>
    <property type="match status" value="1"/>
</dbReference>
<dbReference type="InterPro" id="IPR000878">
    <property type="entry name" value="4pyrrol_Mease"/>
</dbReference>
<dbReference type="SUPFAM" id="SSF53790">
    <property type="entry name" value="Tetrapyrrole methylase"/>
    <property type="match status" value="1"/>
</dbReference>
<evidence type="ECO:0000256" key="3">
    <source>
        <dbReference type="ARBA" id="ARBA00022603"/>
    </source>
</evidence>